<proteinExistence type="predicted"/>
<dbReference type="Pfam" id="PF17899">
    <property type="entry name" value="Peptidase_M61_N"/>
    <property type="match status" value="1"/>
</dbReference>
<dbReference type="Gene3D" id="2.60.40.3650">
    <property type="match status" value="1"/>
</dbReference>
<reference evidence="2 3" key="1">
    <citation type="submission" date="2019-10" db="EMBL/GenBank/DDBJ databases">
        <title>Genome Sequences from Six Type Strain Members of the Archaeal Family Sulfolobaceae: Acidianus ambivalens, Acidianus infernus, Metallosphaera prunae, Stygiolobus azoricus, Sulfolobus metallicus, and Sulfurisphaera ohwakuensis.</title>
        <authorList>
            <person name="Counts J.A."/>
            <person name="Kelly R.M."/>
        </authorList>
    </citation>
    <scope>NUCLEOTIDE SEQUENCE [LARGE SCALE GENOMIC DNA]</scope>
    <source>
        <strain evidence="2 3">FC6</strain>
    </source>
</reference>
<dbReference type="Gene3D" id="2.30.42.10">
    <property type="match status" value="1"/>
</dbReference>
<feature type="domain" description="PDZ" evidence="1">
    <location>
        <begin position="415"/>
        <end position="471"/>
    </location>
</feature>
<evidence type="ECO:0000313" key="2">
    <source>
        <dbReference type="EMBL" id="QGR18758.1"/>
    </source>
</evidence>
<dbReference type="InterPro" id="IPR027268">
    <property type="entry name" value="Peptidase_M4/M1_CTD_sf"/>
</dbReference>
<dbReference type="InterPro" id="IPR036034">
    <property type="entry name" value="PDZ_sf"/>
</dbReference>
<dbReference type="GeneID" id="42797662"/>
<dbReference type="OrthoDB" id="36892at2157"/>
<evidence type="ECO:0000313" key="3">
    <source>
        <dbReference type="Proteomes" id="UP000423396"/>
    </source>
</evidence>
<dbReference type="Pfam" id="PF17820">
    <property type="entry name" value="PDZ_6"/>
    <property type="match status" value="1"/>
</dbReference>
<dbReference type="RefSeq" id="WP_156004979.1">
    <property type="nucleotide sequence ID" value="NZ_CP045483.1"/>
</dbReference>
<dbReference type="KEGG" id="sazo:D1868_01260"/>
<sequence length="513" mass="59054">MFFNVEPKNKYIYVKGKGVAGKQIVFPTWVPGSYFIREQEKNVVMLRGASLVSKNKYFLVDDEFEYVYSAISKDQRETISTVDYIFINPVSVFPYQDLNEEYCISLKLPNNWVVHTTLKEIGKFTYCARNYDEFADSPIQASPKLNLIKVTEFHSISTVNNVNELEKLSKVINFLDSSLSIDNKDKQHYIFFFRRSDVNFGGIEHENSSAIVVPWNREDLLWLFAHEYVHKWNVKRLKPRELMRIDYERENYTELLWFAEGVTDYLAFLSLVLSKVIDTQQGLKSISNILSNLTYPGIKRMSLAESSKLTWIKLYKRDDNFLNIGVSYYDLGFVVGLLMDLKIRENSDNHYDIYSVFKALYLRFKETGYTYNDIRNVAEEYGVDFLDELVYKRDPPIFKHLSKYVEVEFVDRGKPYIGIRLEGNKITFVEDGSPADNAGLFPGDEIIAVNGVKGANIQEGQSLDLLIIREGVVKNFEVLPGTSPGHTVKIKSNGGVFEKVFGKGEGVSDKKLI</sequence>
<protein>
    <submittedName>
        <fullName evidence="2">PDZ domain-containing protein</fullName>
    </submittedName>
</protein>
<dbReference type="PIRSF" id="PIRSF016493">
    <property type="entry name" value="Glycyl_aminpptds"/>
    <property type="match status" value="1"/>
</dbReference>
<dbReference type="EMBL" id="CP045483">
    <property type="protein sequence ID" value="QGR18758.1"/>
    <property type="molecule type" value="Genomic_DNA"/>
</dbReference>
<dbReference type="InterPro" id="IPR041489">
    <property type="entry name" value="PDZ_6"/>
</dbReference>
<keyword evidence="3" id="KW-1185">Reference proteome</keyword>
<dbReference type="InterPro" id="IPR040756">
    <property type="entry name" value="Peptidase_M61_N"/>
</dbReference>
<dbReference type="Gene3D" id="1.10.390.10">
    <property type="entry name" value="Neutral Protease Domain 2"/>
    <property type="match status" value="1"/>
</dbReference>
<dbReference type="InterPro" id="IPR007963">
    <property type="entry name" value="Peptidase_M61_catalytic"/>
</dbReference>
<dbReference type="SMART" id="SM00228">
    <property type="entry name" value="PDZ"/>
    <property type="match status" value="1"/>
</dbReference>
<organism evidence="2 3">
    <name type="scientific">Stygiolobus azoricus</name>
    <dbReference type="NCBI Taxonomy" id="41675"/>
    <lineage>
        <taxon>Archaea</taxon>
        <taxon>Thermoproteota</taxon>
        <taxon>Thermoprotei</taxon>
        <taxon>Sulfolobales</taxon>
        <taxon>Sulfolobaceae</taxon>
        <taxon>Stygiolobus</taxon>
    </lineage>
</organism>
<name>A0A650CLX4_9CREN</name>
<dbReference type="AlphaFoldDB" id="A0A650CLX4"/>
<accession>A0A650CLX4</accession>
<dbReference type="Pfam" id="PF05299">
    <property type="entry name" value="Peptidase_M61"/>
    <property type="match status" value="1"/>
</dbReference>
<gene>
    <name evidence="2" type="ORF">D1868_01260</name>
</gene>
<dbReference type="SUPFAM" id="SSF50156">
    <property type="entry name" value="PDZ domain-like"/>
    <property type="match status" value="1"/>
</dbReference>
<dbReference type="Proteomes" id="UP000423396">
    <property type="component" value="Chromosome"/>
</dbReference>
<evidence type="ECO:0000259" key="1">
    <source>
        <dbReference type="SMART" id="SM00228"/>
    </source>
</evidence>
<dbReference type="InterPro" id="IPR001478">
    <property type="entry name" value="PDZ"/>
</dbReference>
<dbReference type="InterPro" id="IPR024191">
    <property type="entry name" value="Peptidase_M61"/>
</dbReference>